<dbReference type="GO" id="GO:0018958">
    <property type="term" value="P:phenol-containing compound metabolic process"/>
    <property type="evidence" value="ECO:0007669"/>
    <property type="project" value="InterPro"/>
</dbReference>
<evidence type="ECO:0000256" key="4">
    <source>
        <dbReference type="ARBA" id="ARBA00023180"/>
    </source>
</evidence>
<evidence type="ECO:0000256" key="1">
    <source>
        <dbReference type="ARBA" id="ARBA00008779"/>
    </source>
</evidence>
<dbReference type="GO" id="GO:0004065">
    <property type="term" value="F:arylsulfatase activity"/>
    <property type="evidence" value="ECO:0007669"/>
    <property type="project" value="UniProtKB-UniRule"/>
</dbReference>
<dbReference type="Proteomes" id="UP000182235">
    <property type="component" value="Unassembled WGS sequence"/>
</dbReference>
<dbReference type="InterPro" id="IPR012083">
    <property type="entry name" value="Arylsulfatase"/>
</dbReference>
<dbReference type="InterPro" id="IPR024607">
    <property type="entry name" value="Sulfatase_CS"/>
</dbReference>
<sequence length="607" mass="68396">MVLGSKHKGVGRWAVQAILSLSLLTPFVQAKRPNVVFILTDDQDWHMGSMAHMPFLQKYLINEGTVYSNHFCTVALCCPSRVNLWTGRTAHNTNVTDIFPPYGGYPKIVREGINEDYLPVWLQQAGYNTYYTGKLWNAHDVTNYNAPYAGGFNGSDILLDPFTYEYFNGKMSRNGGEPVSYKGQYSPDVVAEKAYGFLDEATMHSEPFFLGIAPIAPHSHISMDPFEGDMPKYHPRHAHLFKDYKIPRTRNFNPKEAMGWISTLPVLNDTVIEYNDEFQRSRLRALQSVDEMVEQVVKILERKGILDNTYIFYTTDNGYHISQHRMLAGKMCGYETDVHIPLIVRGPGLEAGKVIEAATAHTNLAPTIMSLAERTRDDFDALPIPLTVEEANSKPYEHVGIEYWGNAFPEGIYGFNGQLGEGGKPILDDGLQGGFPNNTYKALRLVGKGYNLYYSVWCTNEKEYYDMTVDEGQMDNLAANPDLYPLHRIAGRPYQQIVSRLDTLLMILKSCKTNECIEPWKTLHPDGKVLTLMDALRSEYDAFYAEQPRVSFTSCELGYFPSAEGPQHANIHGGGSGSQVFGQENTPGDSNQKAMSYRTQGHWSLWT</sequence>
<comment type="catalytic activity">
    <reaction evidence="5">
        <text>an aryl sulfate + H2O = a phenol + sulfate + H(+)</text>
        <dbReference type="Rhea" id="RHEA:17261"/>
        <dbReference type="ChEBI" id="CHEBI:15377"/>
        <dbReference type="ChEBI" id="CHEBI:15378"/>
        <dbReference type="ChEBI" id="CHEBI:16189"/>
        <dbReference type="ChEBI" id="CHEBI:33853"/>
        <dbReference type="ChEBI" id="CHEBI:140317"/>
        <dbReference type="EC" id="3.1.6.1"/>
    </reaction>
</comment>
<dbReference type="PANTHER" id="PTHR43108:SF8">
    <property type="entry name" value="SD21168P"/>
    <property type="match status" value="1"/>
</dbReference>
<dbReference type="GO" id="GO:0005539">
    <property type="term" value="F:glycosaminoglycan binding"/>
    <property type="evidence" value="ECO:0007669"/>
    <property type="project" value="TreeGrafter"/>
</dbReference>
<evidence type="ECO:0000313" key="10">
    <source>
        <dbReference type="EMBL" id="OJD11894.1"/>
    </source>
</evidence>
<protein>
    <recommendedName>
        <fullName evidence="5">Arylsulfatase</fullName>
        <shortName evidence="5">AS</shortName>
        <ecNumber evidence="5">3.1.6.1</ecNumber>
    </recommendedName>
    <alternativeName>
        <fullName evidence="5">Aryl-sulfate sulphohydrolase</fullName>
    </alternativeName>
</protein>
<evidence type="ECO:0000256" key="7">
    <source>
        <dbReference type="SAM" id="MobiDB-lite"/>
    </source>
</evidence>
<dbReference type="GO" id="GO:0008449">
    <property type="term" value="F:N-acetylglucosamine-6-sulfatase activity"/>
    <property type="evidence" value="ECO:0007669"/>
    <property type="project" value="TreeGrafter"/>
</dbReference>
<feature type="compositionally biased region" description="Polar residues" evidence="7">
    <location>
        <begin position="578"/>
        <end position="607"/>
    </location>
</feature>
<dbReference type="CDD" id="cd16147">
    <property type="entry name" value="G6S"/>
    <property type="match status" value="1"/>
</dbReference>
<keyword evidence="4" id="KW-0325">Glycoprotein</keyword>
<feature type="modified residue" description="3-oxoalanine (Cys)" evidence="6">
    <location>
        <position position="77"/>
    </location>
</feature>
<name>A0A1J9P710_9EURO</name>
<organism evidence="10 11">
    <name type="scientific">Emergomyces pasteurianus Ep9510</name>
    <dbReference type="NCBI Taxonomy" id="1447872"/>
    <lineage>
        <taxon>Eukaryota</taxon>
        <taxon>Fungi</taxon>
        <taxon>Dikarya</taxon>
        <taxon>Ascomycota</taxon>
        <taxon>Pezizomycotina</taxon>
        <taxon>Eurotiomycetes</taxon>
        <taxon>Eurotiomycetidae</taxon>
        <taxon>Onygenales</taxon>
        <taxon>Ajellomycetaceae</taxon>
        <taxon>Emergomyces</taxon>
    </lineage>
</organism>
<dbReference type="PANTHER" id="PTHR43108">
    <property type="entry name" value="N-ACETYLGLUCOSAMINE-6-SULFATASE FAMILY MEMBER"/>
    <property type="match status" value="1"/>
</dbReference>
<dbReference type="InterPro" id="IPR017850">
    <property type="entry name" value="Alkaline_phosphatase_core_sf"/>
</dbReference>
<dbReference type="OrthoDB" id="96314at2759"/>
<proteinExistence type="inferred from homology"/>
<comment type="caution">
    <text evidence="10">The sequence shown here is derived from an EMBL/GenBank/DDBJ whole genome shotgun (WGS) entry which is preliminary data.</text>
</comment>
<keyword evidence="3 5" id="KW-0378">Hydrolase</keyword>
<evidence type="ECO:0000256" key="8">
    <source>
        <dbReference type="SAM" id="SignalP"/>
    </source>
</evidence>
<evidence type="ECO:0000313" key="11">
    <source>
        <dbReference type="Proteomes" id="UP000182235"/>
    </source>
</evidence>
<dbReference type="Pfam" id="PF00884">
    <property type="entry name" value="Sulfatase"/>
    <property type="match status" value="1"/>
</dbReference>
<dbReference type="PIRSF" id="PIRSF000972">
    <property type="entry name" value="Arylsulf_plant"/>
    <property type="match status" value="1"/>
</dbReference>
<evidence type="ECO:0000256" key="6">
    <source>
        <dbReference type="PIRSR" id="PIRSR000972-50"/>
    </source>
</evidence>
<evidence type="ECO:0000256" key="3">
    <source>
        <dbReference type="ARBA" id="ARBA00022801"/>
    </source>
</evidence>
<feature type="signal peptide" evidence="8">
    <location>
        <begin position="1"/>
        <end position="30"/>
    </location>
</feature>
<keyword evidence="2 8" id="KW-0732">Signal</keyword>
<dbReference type="InterPro" id="IPR000917">
    <property type="entry name" value="Sulfatase_N"/>
</dbReference>
<dbReference type="VEuPathDB" id="FungiDB:AJ78_07424"/>
<evidence type="ECO:0000259" key="9">
    <source>
        <dbReference type="Pfam" id="PF00884"/>
    </source>
</evidence>
<dbReference type="PROSITE" id="PS00523">
    <property type="entry name" value="SULFATASE_1"/>
    <property type="match status" value="1"/>
</dbReference>
<dbReference type="AlphaFoldDB" id="A0A1J9P710"/>
<keyword evidence="11" id="KW-1185">Reference proteome</keyword>
<feature type="region of interest" description="Disordered" evidence="7">
    <location>
        <begin position="566"/>
        <end position="607"/>
    </location>
</feature>
<comment type="similarity">
    <text evidence="1 5">Belongs to the sulfatase family.</text>
</comment>
<dbReference type="FunFam" id="3.40.720.10:FF:000051">
    <property type="entry name" value="Arylsulfatase"/>
    <property type="match status" value="1"/>
</dbReference>
<dbReference type="STRING" id="1447872.A0A1J9P710"/>
<accession>A0A1J9P710</accession>
<dbReference type="EC" id="3.1.6.1" evidence="5"/>
<dbReference type="Gene3D" id="3.40.720.10">
    <property type="entry name" value="Alkaline Phosphatase, subunit A"/>
    <property type="match status" value="1"/>
</dbReference>
<feature type="domain" description="Sulfatase N-terminal" evidence="9">
    <location>
        <begin position="33"/>
        <end position="372"/>
    </location>
</feature>
<dbReference type="SUPFAM" id="SSF53649">
    <property type="entry name" value="Alkaline phosphatase-like"/>
    <property type="match status" value="1"/>
</dbReference>
<dbReference type="EMBL" id="LGRN01000475">
    <property type="protein sequence ID" value="OJD11894.1"/>
    <property type="molecule type" value="Genomic_DNA"/>
</dbReference>
<feature type="chain" id="PRO_5012046422" description="Arylsulfatase" evidence="8">
    <location>
        <begin position="31"/>
        <end position="607"/>
    </location>
</feature>
<evidence type="ECO:0000256" key="2">
    <source>
        <dbReference type="ARBA" id="ARBA00022729"/>
    </source>
</evidence>
<gene>
    <name evidence="10" type="ORF">AJ78_07424</name>
</gene>
<evidence type="ECO:0000256" key="5">
    <source>
        <dbReference type="PIRNR" id="PIRNR000972"/>
    </source>
</evidence>
<comment type="PTM">
    <text evidence="6">The conversion to 3-oxoalanine (also known as C-formylglycine, FGly), of a serine or cysteine residue in prokaryotes and of a cysteine residue in eukaryotes, is critical for catalytic activity.</text>
</comment>
<reference evidence="10 11" key="1">
    <citation type="submission" date="2015-07" db="EMBL/GenBank/DDBJ databases">
        <title>Emmonsia species relationships and genome sequence.</title>
        <authorList>
            <consortium name="The Broad Institute Genomics Platform"/>
            <person name="Cuomo C.A."/>
            <person name="Munoz J.F."/>
            <person name="Imamovic A."/>
            <person name="Priest M.E."/>
            <person name="Young S."/>
            <person name="Clay O.K."/>
            <person name="McEwen J.G."/>
        </authorList>
    </citation>
    <scope>NUCLEOTIDE SEQUENCE [LARGE SCALE GENOMIC DNA]</scope>
    <source>
        <strain evidence="10 11">UAMH 9510</strain>
    </source>
</reference>